<sequence>MRLLVNNQNTMSSYSSNFLLVPIPEYPVLDCVPNKNVKIVVLGASSVGKTALIVRFLTKRFIGDYEANTGALYSRKINIDGEQVSLQVQDTPCVSLQEDTEVLSCQEQINRAIYWADGYVFVYSITDHSSYRTIKPLYQHVRKIHPSGNIPIILVGNKTDLLRARQVATNEGARLANELGGAHFEASARENYDGVSDAFHHMCLEVSRVIGSSNGEKRRGLHLVRPKSPNMQDLKRRFRQVLSSKAKSSNTSL</sequence>
<dbReference type="InterPro" id="IPR001806">
    <property type="entry name" value="Small_GTPase"/>
</dbReference>
<dbReference type="NCBIfam" id="TIGR00231">
    <property type="entry name" value="small_GTP"/>
    <property type="match status" value="1"/>
</dbReference>
<dbReference type="Gene3D" id="3.40.50.300">
    <property type="entry name" value="P-loop containing nucleotide triphosphate hydrolases"/>
    <property type="match status" value="1"/>
</dbReference>
<comment type="similarity">
    <text evidence="1">Belongs to the small GTPase superfamily. Ras family.</text>
</comment>
<dbReference type="InterPro" id="IPR051065">
    <property type="entry name" value="Ras-related_GTPase"/>
</dbReference>
<dbReference type="PROSITE" id="PS51421">
    <property type="entry name" value="RAS"/>
    <property type="match status" value="1"/>
</dbReference>
<dbReference type="Proteomes" id="UP001230051">
    <property type="component" value="Unassembled WGS sequence"/>
</dbReference>
<dbReference type="InterPro" id="IPR027417">
    <property type="entry name" value="P-loop_NTPase"/>
</dbReference>
<dbReference type="CDD" id="cd04146">
    <property type="entry name" value="RERG_RasL11_like"/>
    <property type="match status" value="1"/>
</dbReference>
<dbReference type="PANTHER" id="PTHR45704">
    <property type="entry name" value="RAS-LIKE FAMILY MEMBER 11"/>
    <property type="match status" value="1"/>
</dbReference>
<organism evidence="7 8">
    <name type="scientific">Acipenser oxyrinchus oxyrinchus</name>
    <dbReference type="NCBI Taxonomy" id="40147"/>
    <lineage>
        <taxon>Eukaryota</taxon>
        <taxon>Metazoa</taxon>
        <taxon>Chordata</taxon>
        <taxon>Craniata</taxon>
        <taxon>Vertebrata</taxon>
        <taxon>Euteleostomi</taxon>
        <taxon>Actinopterygii</taxon>
        <taxon>Chondrostei</taxon>
        <taxon>Acipenseriformes</taxon>
        <taxon>Acipenseridae</taxon>
        <taxon>Acipenser</taxon>
    </lineage>
</organism>
<name>A0AAD8D616_ACIOX</name>
<evidence type="ECO:0000256" key="4">
    <source>
        <dbReference type="ARBA" id="ARBA00022801"/>
    </source>
</evidence>
<evidence type="ECO:0000256" key="2">
    <source>
        <dbReference type="ARBA" id="ARBA00011984"/>
    </source>
</evidence>
<evidence type="ECO:0000256" key="1">
    <source>
        <dbReference type="ARBA" id="ARBA00008344"/>
    </source>
</evidence>
<keyword evidence="8" id="KW-1185">Reference proteome</keyword>
<dbReference type="SMART" id="SM00173">
    <property type="entry name" value="RAS"/>
    <property type="match status" value="1"/>
</dbReference>
<keyword evidence="4" id="KW-0378">Hydrolase</keyword>
<dbReference type="SMART" id="SM00175">
    <property type="entry name" value="RAB"/>
    <property type="match status" value="1"/>
</dbReference>
<dbReference type="GO" id="GO:0005525">
    <property type="term" value="F:GTP binding"/>
    <property type="evidence" value="ECO:0007669"/>
    <property type="project" value="UniProtKB-KW"/>
</dbReference>
<dbReference type="PROSITE" id="PS51419">
    <property type="entry name" value="RAB"/>
    <property type="match status" value="1"/>
</dbReference>
<keyword evidence="5" id="KW-0342">GTP-binding</keyword>
<keyword evidence="3" id="KW-0547">Nucleotide-binding</keyword>
<comment type="catalytic activity">
    <reaction evidence="6">
        <text>GTP + H2O = GDP + phosphate + H(+)</text>
        <dbReference type="Rhea" id="RHEA:19669"/>
        <dbReference type="ChEBI" id="CHEBI:15377"/>
        <dbReference type="ChEBI" id="CHEBI:15378"/>
        <dbReference type="ChEBI" id="CHEBI:37565"/>
        <dbReference type="ChEBI" id="CHEBI:43474"/>
        <dbReference type="ChEBI" id="CHEBI:58189"/>
        <dbReference type="EC" id="3.6.5.2"/>
    </reaction>
</comment>
<dbReference type="InterPro" id="IPR005225">
    <property type="entry name" value="Small_GTP-bd"/>
</dbReference>
<dbReference type="EC" id="3.6.5.2" evidence="2"/>
<dbReference type="SUPFAM" id="SSF52540">
    <property type="entry name" value="P-loop containing nucleoside triphosphate hydrolases"/>
    <property type="match status" value="1"/>
</dbReference>
<comment type="caution">
    <text evidence="7">The sequence shown here is derived from an EMBL/GenBank/DDBJ whole genome shotgun (WGS) entry which is preliminary data.</text>
</comment>
<dbReference type="Pfam" id="PF00071">
    <property type="entry name" value="Ras"/>
    <property type="match status" value="1"/>
</dbReference>
<evidence type="ECO:0000256" key="3">
    <source>
        <dbReference type="ARBA" id="ARBA00022741"/>
    </source>
</evidence>
<protein>
    <recommendedName>
        <fullName evidence="2">small monomeric GTPase</fullName>
        <ecNumber evidence="2">3.6.5.2</ecNumber>
    </recommendedName>
</protein>
<dbReference type="SMART" id="SM00174">
    <property type="entry name" value="RHO"/>
    <property type="match status" value="1"/>
</dbReference>
<gene>
    <name evidence="7" type="primary">rasl11a</name>
    <name evidence="7" type="ORF">AOXY_G16672</name>
</gene>
<accession>A0AAD8D616</accession>
<dbReference type="AlphaFoldDB" id="A0AAD8D616"/>
<evidence type="ECO:0000313" key="8">
    <source>
        <dbReference type="Proteomes" id="UP001230051"/>
    </source>
</evidence>
<dbReference type="EMBL" id="JAGXEW010000015">
    <property type="protein sequence ID" value="KAK1163255.1"/>
    <property type="molecule type" value="Genomic_DNA"/>
</dbReference>
<evidence type="ECO:0000313" key="7">
    <source>
        <dbReference type="EMBL" id="KAK1163255.1"/>
    </source>
</evidence>
<dbReference type="PRINTS" id="PR00449">
    <property type="entry name" value="RASTRNSFRMNG"/>
</dbReference>
<dbReference type="FunFam" id="3.40.50.300:FF:000718">
    <property type="entry name" value="Ras-like protein family member 11A"/>
    <property type="match status" value="1"/>
</dbReference>
<evidence type="ECO:0000256" key="6">
    <source>
        <dbReference type="ARBA" id="ARBA00048098"/>
    </source>
</evidence>
<proteinExistence type="inferred from homology"/>
<evidence type="ECO:0000256" key="5">
    <source>
        <dbReference type="ARBA" id="ARBA00023134"/>
    </source>
</evidence>
<dbReference type="GO" id="GO:0003925">
    <property type="term" value="F:G protein activity"/>
    <property type="evidence" value="ECO:0007669"/>
    <property type="project" value="UniProtKB-EC"/>
</dbReference>
<reference evidence="7" key="1">
    <citation type="submission" date="2022-02" db="EMBL/GenBank/DDBJ databases">
        <title>Atlantic sturgeon de novo genome assembly.</title>
        <authorList>
            <person name="Stock M."/>
            <person name="Klopp C."/>
            <person name="Guiguen Y."/>
            <person name="Cabau C."/>
            <person name="Parinello H."/>
            <person name="Santidrian Yebra-Pimentel E."/>
            <person name="Kuhl H."/>
            <person name="Dirks R.P."/>
            <person name="Guessner J."/>
            <person name="Wuertz S."/>
            <person name="Du K."/>
            <person name="Schartl M."/>
        </authorList>
    </citation>
    <scope>NUCLEOTIDE SEQUENCE</scope>
    <source>
        <strain evidence="7">STURGEONOMICS-FGT-2020</strain>
        <tissue evidence="7">Whole blood</tissue>
    </source>
</reference>